<dbReference type="PANTHER" id="PTHR11848">
    <property type="entry name" value="TGF-BETA FAMILY"/>
    <property type="match status" value="1"/>
</dbReference>
<protein>
    <submittedName>
        <fullName evidence="12">Bone morphogenetic protein 10-like</fullName>
    </submittedName>
</protein>
<dbReference type="GO" id="GO:0005615">
    <property type="term" value="C:extracellular space"/>
    <property type="evidence" value="ECO:0007669"/>
    <property type="project" value="TreeGrafter"/>
</dbReference>
<evidence type="ECO:0000256" key="8">
    <source>
        <dbReference type="RuleBase" id="RU000354"/>
    </source>
</evidence>
<feature type="signal peptide" evidence="9">
    <location>
        <begin position="1"/>
        <end position="28"/>
    </location>
</feature>
<evidence type="ECO:0000256" key="5">
    <source>
        <dbReference type="ARBA" id="ARBA00023030"/>
    </source>
</evidence>
<evidence type="ECO:0000256" key="1">
    <source>
        <dbReference type="ARBA" id="ARBA00004613"/>
    </source>
</evidence>
<evidence type="ECO:0000256" key="4">
    <source>
        <dbReference type="ARBA" id="ARBA00022729"/>
    </source>
</evidence>
<dbReference type="Pfam" id="PF00019">
    <property type="entry name" value="TGF_beta"/>
    <property type="match status" value="1"/>
</dbReference>
<feature type="domain" description="TGF-beta family profile" evidence="10">
    <location>
        <begin position="350"/>
        <end position="462"/>
    </location>
</feature>
<dbReference type="GeneID" id="105911731"/>
<comment type="subcellular location">
    <subcellularLocation>
        <location evidence="1">Secreted</location>
    </subcellularLocation>
</comment>
<evidence type="ECO:0000256" key="2">
    <source>
        <dbReference type="ARBA" id="ARBA00006656"/>
    </source>
</evidence>
<dbReference type="OrthoDB" id="5987191at2759"/>
<keyword evidence="4 9" id="KW-0732">Signal</keyword>
<evidence type="ECO:0000313" key="12">
    <source>
        <dbReference type="RefSeq" id="XP_031414907.1"/>
    </source>
</evidence>
<evidence type="ECO:0000256" key="6">
    <source>
        <dbReference type="ARBA" id="ARBA00023157"/>
    </source>
</evidence>
<evidence type="ECO:0000313" key="11">
    <source>
        <dbReference type="Proteomes" id="UP000515152"/>
    </source>
</evidence>
<keyword evidence="3" id="KW-0964">Secreted</keyword>
<dbReference type="FunFam" id="2.10.90.10:FF:000001">
    <property type="entry name" value="Bone morphogenetic protein 4"/>
    <property type="match status" value="1"/>
</dbReference>
<dbReference type="InterPro" id="IPR017948">
    <property type="entry name" value="TGFb_CS"/>
</dbReference>
<keyword evidence="11" id="KW-1185">Reference proteome</keyword>
<dbReference type="PROSITE" id="PS00250">
    <property type="entry name" value="TGF_BETA_1"/>
    <property type="match status" value="1"/>
</dbReference>
<dbReference type="InterPro" id="IPR001839">
    <property type="entry name" value="TGF-b_C"/>
</dbReference>
<dbReference type="GO" id="GO:0005125">
    <property type="term" value="F:cytokine activity"/>
    <property type="evidence" value="ECO:0007669"/>
    <property type="project" value="TreeGrafter"/>
</dbReference>
<reference evidence="12" key="1">
    <citation type="submission" date="2025-08" db="UniProtKB">
        <authorList>
            <consortium name="RefSeq"/>
        </authorList>
    </citation>
    <scope>IDENTIFICATION</scope>
</reference>
<dbReference type="GO" id="GO:0030509">
    <property type="term" value="P:BMP signaling pathway"/>
    <property type="evidence" value="ECO:0007669"/>
    <property type="project" value="TreeGrafter"/>
</dbReference>
<dbReference type="PANTHER" id="PTHR11848:SF39">
    <property type="entry name" value="BONE MORPHOGENETIC PROTEIN 10"/>
    <property type="match status" value="1"/>
</dbReference>
<dbReference type="GO" id="GO:0035239">
    <property type="term" value="P:tube morphogenesis"/>
    <property type="evidence" value="ECO:0007669"/>
    <property type="project" value="UniProtKB-ARBA"/>
</dbReference>
<comment type="similarity">
    <text evidence="2 8">Belongs to the TGF-beta family.</text>
</comment>
<dbReference type="AlphaFoldDB" id="A0A6P8EVI7"/>
<dbReference type="Pfam" id="PF00688">
    <property type="entry name" value="TGFb_propeptide"/>
    <property type="match status" value="1"/>
</dbReference>
<dbReference type="InterPro" id="IPR001111">
    <property type="entry name" value="TGF-b_propeptide"/>
</dbReference>
<name>A0A6P8EVI7_CLUHA</name>
<evidence type="ECO:0000256" key="7">
    <source>
        <dbReference type="ARBA" id="ARBA00023180"/>
    </source>
</evidence>
<evidence type="ECO:0000256" key="9">
    <source>
        <dbReference type="SAM" id="SignalP"/>
    </source>
</evidence>
<dbReference type="InterPro" id="IPR029034">
    <property type="entry name" value="Cystine-knot_cytokine"/>
</dbReference>
<dbReference type="SMART" id="SM00204">
    <property type="entry name" value="TGFB"/>
    <property type="match status" value="1"/>
</dbReference>
<dbReference type="InterPro" id="IPR015615">
    <property type="entry name" value="TGF-beta-rel"/>
</dbReference>
<dbReference type="PROSITE" id="PS51362">
    <property type="entry name" value="TGF_BETA_2"/>
    <property type="match status" value="1"/>
</dbReference>
<dbReference type="Gene3D" id="2.10.90.10">
    <property type="entry name" value="Cystine-knot cytokines"/>
    <property type="match status" value="1"/>
</dbReference>
<evidence type="ECO:0000259" key="10">
    <source>
        <dbReference type="PROSITE" id="PS51362"/>
    </source>
</evidence>
<evidence type="ECO:0000256" key="3">
    <source>
        <dbReference type="ARBA" id="ARBA00022525"/>
    </source>
</evidence>
<accession>A0A6P8EVI7</accession>
<organism evidence="11 12">
    <name type="scientific">Clupea harengus</name>
    <name type="common">Atlantic herring</name>
    <dbReference type="NCBI Taxonomy" id="7950"/>
    <lineage>
        <taxon>Eukaryota</taxon>
        <taxon>Metazoa</taxon>
        <taxon>Chordata</taxon>
        <taxon>Craniata</taxon>
        <taxon>Vertebrata</taxon>
        <taxon>Euteleostomi</taxon>
        <taxon>Actinopterygii</taxon>
        <taxon>Neopterygii</taxon>
        <taxon>Teleostei</taxon>
        <taxon>Clupei</taxon>
        <taxon>Clupeiformes</taxon>
        <taxon>Clupeoidei</taxon>
        <taxon>Clupeidae</taxon>
        <taxon>Clupea</taxon>
    </lineage>
</organism>
<sequence>MVANVVSSVSRISILGLCSVLLPCMGLASRILPPEDNPLAKDVLDPSLLEQTEDMDMQEFLGNLLSVLNLTDRGSPWAPGPPRPPAPRVEPPEYMLELYNRFANDHSARPTGNTVRSFKNEDSSPAVVTHKDVRTHPLLFNISIPFHERVINGELRLYALMPRDRQCLPNEDRKVTIFEVHERERQWENGGGADKRRHKKFPAKREELVSRHINIEESGWEVFELTDVIQRWKESDRPTHYLEVHVESFHSQGQANHFKGDDESEVSQLAELDIDRDMTGKHNAVLIVFSDDQSKDHQEEQQEIDEMIEHEFELLGGNELWTDTEGPPEELQDETRMQIRSNMIYDRAPRLRRNAADEFCKKTPLYVEFKDIGWDNWIVAPDGYQANACRGLCQIPLTGDVSPTKHAEIQSMVSLKFPKRVSPPCCVPTKLDPISLLYKDHKGVVTLKHKYEDMVVAECGCR</sequence>
<keyword evidence="5 8" id="KW-0339">Growth factor</keyword>
<gene>
    <name evidence="12" type="primary">LOC105911731</name>
</gene>
<dbReference type="Gene3D" id="2.60.120.970">
    <property type="match status" value="1"/>
</dbReference>
<dbReference type="SUPFAM" id="SSF57501">
    <property type="entry name" value="Cystine-knot cytokines"/>
    <property type="match status" value="1"/>
</dbReference>
<dbReference type="RefSeq" id="XP_031414907.1">
    <property type="nucleotide sequence ID" value="XM_031559047.2"/>
</dbReference>
<keyword evidence="7" id="KW-0325">Glycoprotein</keyword>
<dbReference type="GO" id="GO:0008083">
    <property type="term" value="F:growth factor activity"/>
    <property type="evidence" value="ECO:0007669"/>
    <property type="project" value="UniProtKB-KW"/>
</dbReference>
<dbReference type="Proteomes" id="UP000515152">
    <property type="component" value="Chromosome 21"/>
</dbReference>
<keyword evidence="6" id="KW-1015">Disulfide bond</keyword>
<dbReference type="KEGG" id="char:105911731"/>
<feature type="chain" id="PRO_5027535610" evidence="9">
    <location>
        <begin position="29"/>
        <end position="462"/>
    </location>
</feature>
<proteinExistence type="inferred from homology"/>